<dbReference type="GO" id="GO:0004497">
    <property type="term" value="F:monooxygenase activity"/>
    <property type="evidence" value="ECO:0007669"/>
    <property type="project" value="UniProtKB-KW"/>
</dbReference>
<keyword evidence="4 5" id="KW-0408">Iron</keyword>
<dbReference type="InterPro" id="IPR002401">
    <property type="entry name" value="Cyt_P450_E_grp-I"/>
</dbReference>
<dbReference type="InterPro" id="IPR001128">
    <property type="entry name" value="Cyt_P450"/>
</dbReference>
<evidence type="ECO:0000256" key="1">
    <source>
        <dbReference type="ARBA" id="ARBA00010617"/>
    </source>
</evidence>
<sequence>MTSTLATLSSNPQFVALASLLTKVLTRSNISKAFGVYLLYIILRYRNSIYGLPTRTDIPGPRGLPLIGNFILVAGMRRDRLLQRQVENHRKYGKIYTMTIPGVGRIVNISDPEMIDHVLRINFWAYEKGEYLRKGLAPLVGGGIFAADGEHWKWQRKLASHIFNVKAFRTYTSSVFVEEAKLVIEYLSTKAGSGEVVDLQELFYKFTLDSFGEIAFGQSFGCLNKPAEAVPFAVAFDRLNAALSERLFVPTAVLKEWWDGTYGQVEKDTQTVNEFAYRVIRERRENAHKNSDRKDLMQLFMDTQDDKGNPLSDEMLKDTLNNFVLAGRDTTAQALSWTFYLMHREQAADRRIVKELVDETDRLLQGGYPTYESTKEQKYAEACFHETLRLYPSVPKNVKTCVEDDVLPGGYKIYKNEKIGWSPWAMGRDTSLWGLDAEVYKPERWLSGEKPPQAKFVAFHVGPRTCLGQQFATIEAITIMSMLMQKFTFELVEPKLEPAYLPALTLPMAHGLPVRVKHRNLTQSI</sequence>
<comment type="cofactor">
    <cofactor evidence="5">
        <name>heme</name>
        <dbReference type="ChEBI" id="CHEBI:30413"/>
    </cofactor>
</comment>
<dbReference type="Gene3D" id="1.10.630.10">
    <property type="entry name" value="Cytochrome P450"/>
    <property type="match status" value="1"/>
</dbReference>
<dbReference type="InterPro" id="IPR017972">
    <property type="entry name" value="Cyt_P450_CS"/>
</dbReference>
<dbReference type="Proteomes" id="UP000703661">
    <property type="component" value="Unassembled WGS sequence"/>
</dbReference>
<accession>A0A9P6T3X3</accession>
<evidence type="ECO:0000256" key="2">
    <source>
        <dbReference type="ARBA" id="ARBA00022723"/>
    </source>
</evidence>
<dbReference type="EMBL" id="JAAAID010000075">
    <property type="protein sequence ID" value="KAG0023029.1"/>
    <property type="molecule type" value="Genomic_DNA"/>
</dbReference>
<keyword evidence="5 6" id="KW-0349">Heme</keyword>
<dbReference type="GO" id="GO:0016705">
    <property type="term" value="F:oxidoreductase activity, acting on paired donors, with incorporation or reduction of molecular oxygen"/>
    <property type="evidence" value="ECO:0007669"/>
    <property type="project" value="InterPro"/>
</dbReference>
<reference evidence="7" key="1">
    <citation type="journal article" date="2020" name="Fungal Divers.">
        <title>Resolving the Mortierellaceae phylogeny through synthesis of multi-gene phylogenetics and phylogenomics.</title>
        <authorList>
            <person name="Vandepol N."/>
            <person name="Liber J."/>
            <person name="Desiro A."/>
            <person name="Na H."/>
            <person name="Kennedy M."/>
            <person name="Barry K."/>
            <person name="Grigoriev I.V."/>
            <person name="Miller A.N."/>
            <person name="O'Donnell K."/>
            <person name="Stajich J.E."/>
            <person name="Bonito G."/>
        </authorList>
    </citation>
    <scope>NUCLEOTIDE SEQUENCE</scope>
    <source>
        <strain evidence="7">NRRL 2769</strain>
    </source>
</reference>
<keyword evidence="2 5" id="KW-0479">Metal-binding</keyword>
<dbReference type="PRINTS" id="PR00385">
    <property type="entry name" value="P450"/>
</dbReference>
<organism evidence="7 8">
    <name type="scientific">Entomortierella chlamydospora</name>
    <dbReference type="NCBI Taxonomy" id="101097"/>
    <lineage>
        <taxon>Eukaryota</taxon>
        <taxon>Fungi</taxon>
        <taxon>Fungi incertae sedis</taxon>
        <taxon>Mucoromycota</taxon>
        <taxon>Mortierellomycotina</taxon>
        <taxon>Mortierellomycetes</taxon>
        <taxon>Mortierellales</taxon>
        <taxon>Mortierellaceae</taxon>
        <taxon>Entomortierella</taxon>
    </lineage>
</organism>
<evidence type="ECO:0000256" key="5">
    <source>
        <dbReference type="PIRSR" id="PIRSR602401-1"/>
    </source>
</evidence>
<dbReference type="SUPFAM" id="SSF48264">
    <property type="entry name" value="Cytochrome P450"/>
    <property type="match status" value="1"/>
</dbReference>
<dbReference type="PANTHER" id="PTHR24296">
    <property type="entry name" value="CYTOCHROME P450"/>
    <property type="match status" value="1"/>
</dbReference>
<dbReference type="AlphaFoldDB" id="A0A9P6T3X3"/>
<dbReference type="GO" id="GO:0020037">
    <property type="term" value="F:heme binding"/>
    <property type="evidence" value="ECO:0007669"/>
    <property type="project" value="InterPro"/>
</dbReference>
<gene>
    <name evidence="7" type="ORF">BGZ80_010569</name>
</gene>
<dbReference type="PRINTS" id="PR00463">
    <property type="entry name" value="EP450I"/>
</dbReference>
<evidence type="ECO:0000313" key="8">
    <source>
        <dbReference type="Proteomes" id="UP000703661"/>
    </source>
</evidence>
<keyword evidence="3 6" id="KW-0560">Oxidoreductase</keyword>
<proteinExistence type="inferred from homology"/>
<dbReference type="GO" id="GO:0006629">
    <property type="term" value="P:lipid metabolic process"/>
    <property type="evidence" value="ECO:0007669"/>
    <property type="project" value="UniProtKB-ARBA"/>
</dbReference>
<keyword evidence="8" id="KW-1185">Reference proteome</keyword>
<comment type="similarity">
    <text evidence="1 6">Belongs to the cytochrome P450 family.</text>
</comment>
<dbReference type="Pfam" id="PF00067">
    <property type="entry name" value="p450"/>
    <property type="match status" value="1"/>
</dbReference>
<dbReference type="GO" id="GO:0005506">
    <property type="term" value="F:iron ion binding"/>
    <property type="evidence" value="ECO:0007669"/>
    <property type="project" value="InterPro"/>
</dbReference>
<comment type="caution">
    <text evidence="7">The sequence shown here is derived from an EMBL/GenBank/DDBJ whole genome shotgun (WGS) entry which is preliminary data.</text>
</comment>
<evidence type="ECO:0000256" key="3">
    <source>
        <dbReference type="ARBA" id="ARBA00023002"/>
    </source>
</evidence>
<dbReference type="PROSITE" id="PS00086">
    <property type="entry name" value="CYTOCHROME_P450"/>
    <property type="match status" value="1"/>
</dbReference>
<keyword evidence="6" id="KW-0503">Monooxygenase</keyword>
<protein>
    <recommendedName>
        <fullName evidence="9">Cytochrome P450</fullName>
    </recommendedName>
</protein>
<evidence type="ECO:0000313" key="7">
    <source>
        <dbReference type="EMBL" id="KAG0023029.1"/>
    </source>
</evidence>
<feature type="binding site" description="axial binding residue" evidence="5">
    <location>
        <position position="466"/>
    </location>
    <ligand>
        <name>heme</name>
        <dbReference type="ChEBI" id="CHEBI:30413"/>
    </ligand>
    <ligandPart>
        <name>Fe</name>
        <dbReference type="ChEBI" id="CHEBI:18248"/>
    </ligandPart>
</feature>
<evidence type="ECO:0000256" key="6">
    <source>
        <dbReference type="RuleBase" id="RU000461"/>
    </source>
</evidence>
<name>A0A9P6T3X3_9FUNG</name>
<evidence type="ECO:0008006" key="9">
    <source>
        <dbReference type="Google" id="ProtNLM"/>
    </source>
</evidence>
<dbReference type="InterPro" id="IPR036396">
    <property type="entry name" value="Cyt_P450_sf"/>
</dbReference>
<evidence type="ECO:0000256" key="4">
    <source>
        <dbReference type="ARBA" id="ARBA00023004"/>
    </source>
</evidence>